<name>A0A812YDD5_SYMPI</name>
<dbReference type="AlphaFoldDB" id="A0A812YDD5"/>
<evidence type="ECO:0000313" key="2">
    <source>
        <dbReference type="Proteomes" id="UP000649617"/>
    </source>
</evidence>
<accession>A0A812YDD5</accession>
<gene>
    <name evidence="1" type="ORF">SPIL2461_LOCUS22708</name>
</gene>
<evidence type="ECO:0000313" key="1">
    <source>
        <dbReference type="EMBL" id="CAE7770899.1"/>
    </source>
</evidence>
<protein>
    <submittedName>
        <fullName evidence="1">Uncharacterized protein</fullName>
    </submittedName>
</protein>
<sequence length="68" mass="7473">GKEAVPSVEGIRELVPAMCKGFLEKAMSLDRVKAGQELPAKDQKVATGVISLIYKDDEKKILLQILDF</sequence>
<dbReference type="EMBL" id="CAJNIZ010047574">
    <property type="protein sequence ID" value="CAE7770899.1"/>
    <property type="molecule type" value="Genomic_DNA"/>
</dbReference>
<reference evidence="1" key="1">
    <citation type="submission" date="2021-02" db="EMBL/GenBank/DDBJ databases">
        <authorList>
            <person name="Dougan E. K."/>
            <person name="Rhodes N."/>
            <person name="Thang M."/>
            <person name="Chan C."/>
        </authorList>
    </citation>
    <scope>NUCLEOTIDE SEQUENCE</scope>
</reference>
<feature type="non-terminal residue" evidence="1">
    <location>
        <position position="68"/>
    </location>
</feature>
<feature type="non-terminal residue" evidence="1">
    <location>
        <position position="1"/>
    </location>
</feature>
<organism evidence="1 2">
    <name type="scientific">Symbiodinium pilosum</name>
    <name type="common">Dinoflagellate</name>
    <dbReference type="NCBI Taxonomy" id="2952"/>
    <lineage>
        <taxon>Eukaryota</taxon>
        <taxon>Sar</taxon>
        <taxon>Alveolata</taxon>
        <taxon>Dinophyceae</taxon>
        <taxon>Suessiales</taxon>
        <taxon>Symbiodiniaceae</taxon>
        <taxon>Symbiodinium</taxon>
    </lineage>
</organism>
<keyword evidence="2" id="KW-1185">Reference proteome</keyword>
<proteinExistence type="predicted"/>
<comment type="caution">
    <text evidence="1">The sequence shown here is derived from an EMBL/GenBank/DDBJ whole genome shotgun (WGS) entry which is preliminary data.</text>
</comment>
<dbReference type="Proteomes" id="UP000649617">
    <property type="component" value="Unassembled WGS sequence"/>
</dbReference>